<gene>
    <name evidence="1" type="ORF">OLEA9_A024447</name>
</gene>
<evidence type="ECO:0000313" key="1">
    <source>
        <dbReference type="EMBL" id="CAA2953967.1"/>
    </source>
</evidence>
<dbReference type="OrthoDB" id="1722225at2759"/>
<dbReference type="Proteomes" id="UP000594638">
    <property type="component" value="Unassembled WGS sequence"/>
</dbReference>
<dbReference type="Gramene" id="OE9A024447T1">
    <property type="protein sequence ID" value="OE9A024447C1"/>
    <property type="gene ID" value="OE9A024447"/>
</dbReference>
<organism evidence="1 2">
    <name type="scientific">Olea europaea subsp. europaea</name>
    <dbReference type="NCBI Taxonomy" id="158383"/>
    <lineage>
        <taxon>Eukaryota</taxon>
        <taxon>Viridiplantae</taxon>
        <taxon>Streptophyta</taxon>
        <taxon>Embryophyta</taxon>
        <taxon>Tracheophyta</taxon>
        <taxon>Spermatophyta</taxon>
        <taxon>Magnoliopsida</taxon>
        <taxon>eudicotyledons</taxon>
        <taxon>Gunneridae</taxon>
        <taxon>Pentapetalae</taxon>
        <taxon>asterids</taxon>
        <taxon>lamiids</taxon>
        <taxon>Lamiales</taxon>
        <taxon>Oleaceae</taxon>
        <taxon>Oleeae</taxon>
        <taxon>Olea</taxon>
    </lineage>
</organism>
<dbReference type="InterPro" id="IPR043502">
    <property type="entry name" value="DNA/RNA_pol_sf"/>
</dbReference>
<comment type="caution">
    <text evidence="1">The sequence shown here is derived from an EMBL/GenBank/DDBJ whole genome shotgun (WGS) entry which is preliminary data.</text>
</comment>
<protein>
    <submittedName>
        <fullName evidence="1">DNA-dependent RNA polymerase (Mitochondrion)</fullName>
    </submittedName>
</protein>
<name>A0A8S0PKY8_OLEEU</name>
<accession>A0A8S0PKY8</accession>
<keyword evidence="2" id="KW-1185">Reference proteome</keyword>
<dbReference type="EMBL" id="CACTIH010000103">
    <property type="protein sequence ID" value="CAA2953967.1"/>
    <property type="molecule type" value="Genomic_DNA"/>
</dbReference>
<dbReference type="SUPFAM" id="SSF56672">
    <property type="entry name" value="DNA/RNA polymerases"/>
    <property type="match status" value="1"/>
</dbReference>
<reference evidence="1 2" key="1">
    <citation type="submission" date="2019-12" db="EMBL/GenBank/DDBJ databases">
        <authorList>
            <person name="Alioto T."/>
            <person name="Alioto T."/>
            <person name="Gomez Garrido J."/>
        </authorList>
    </citation>
    <scope>NUCLEOTIDE SEQUENCE [LARGE SCALE GENOMIC DNA]</scope>
</reference>
<proteinExistence type="predicted"/>
<sequence>MKAELEGNQHLSMVVCGHLTCRIVKGWVTSARDCPIFYKVPYFTTVQDYMVMEAINIWVRDKLHKKRHRVTLRVSSSKRDHRKTEISTFANFIRRKDAQIAMNVVDVMLAASFVIWALQPIVKRELDGPTEGCFANRVIPTEMPNYYLKANVPENISKKMKATWEERITGLVTSYEDYTRYIEQTTHLDPHPGLIIATHHFSEPYPLVNEVDLLCLATMDLLIQFAYPSLSGYGKFTISFTMIDSYKGEFTFTLAPAIPLTDQDGDLMPKRAVFAFNSFNTSRVQD</sequence>
<dbReference type="AlphaFoldDB" id="A0A8S0PKY8"/>
<evidence type="ECO:0000313" key="2">
    <source>
        <dbReference type="Proteomes" id="UP000594638"/>
    </source>
</evidence>